<evidence type="ECO:0000256" key="1">
    <source>
        <dbReference type="SAM" id="MobiDB-lite"/>
    </source>
</evidence>
<organism evidence="4 5">
    <name type="scientific">Roseicyclus elongatus DSM 19469</name>
    <dbReference type="NCBI Taxonomy" id="1294273"/>
    <lineage>
        <taxon>Bacteria</taxon>
        <taxon>Pseudomonadati</taxon>
        <taxon>Pseudomonadota</taxon>
        <taxon>Alphaproteobacteria</taxon>
        <taxon>Rhodobacterales</taxon>
        <taxon>Roseobacteraceae</taxon>
        <taxon>Roseicyclus</taxon>
    </lineage>
</organism>
<reference evidence="4 5" key="1">
    <citation type="submission" date="2013-03" db="EMBL/GenBank/DDBJ databases">
        <authorList>
            <person name="Fiebig A."/>
            <person name="Goeker M."/>
            <person name="Klenk H.-P.P."/>
        </authorList>
    </citation>
    <scope>NUCLEOTIDE SEQUENCE [LARGE SCALE GENOMIC DNA]</scope>
    <source>
        <strain evidence="5">DSM 19469</strain>
    </source>
</reference>
<gene>
    <name evidence="4" type="ORF">roselon_00734</name>
</gene>
<dbReference type="InterPro" id="IPR002477">
    <property type="entry name" value="Peptidoglycan-bd-like"/>
</dbReference>
<dbReference type="EMBL" id="CP004372">
    <property type="protein sequence ID" value="AHM03159.1"/>
    <property type="molecule type" value="Genomic_DNA"/>
</dbReference>
<proteinExistence type="predicted"/>
<feature type="compositionally biased region" description="Low complexity" evidence="1">
    <location>
        <begin position="245"/>
        <end position="262"/>
    </location>
</feature>
<evidence type="ECO:0000313" key="4">
    <source>
        <dbReference type="EMBL" id="AHM03159.1"/>
    </source>
</evidence>
<dbReference type="Gene3D" id="1.20.1270.180">
    <property type="match status" value="1"/>
</dbReference>
<keyword evidence="5" id="KW-1185">Reference proteome</keyword>
<dbReference type="Proteomes" id="UP000019593">
    <property type="component" value="Chromosome"/>
</dbReference>
<evidence type="ECO:0000259" key="3">
    <source>
        <dbReference type="Pfam" id="PF01471"/>
    </source>
</evidence>
<dbReference type="AlphaFoldDB" id="W8RPQ1"/>
<dbReference type="OrthoDB" id="8453064at2"/>
<evidence type="ECO:0000313" key="5">
    <source>
        <dbReference type="Proteomes" id="UP000019593"/>
    </source>
</evidence>
<dbReference type="GO" id="GO:0005576">
    <property type="term" value="C:extracellular region"/>
    <property type="evidence" value="ECO:0007669"/>
    <property type="project" value="TreeGrafter"/>
</dbReference>
<dbReference type="HOGENOM" id="CLU_264908_0_0_5"/>
<feature type="signal peptide" evidence="2">
    <location>
        <begin position="1"/>
        <end position="25"/>
    </location>
</feature>
<dbReference type="SUPFAM" id="SSF47090">
    <property type="entry name" value="PGBD-like"/>
    <property type="match status" value="1"/>
</dbReference>
<dbReference type="PANTHER" id="PTHR37549:SF1">
    <property type="entry name" value="LIPOPROTEIN LPRI"/>
    <property type="match status" value="1"/>
</dbReference>
<keyword evidence="2" id="KW-0732">Signal</keyword>
<dbReference type="STRING" id="1294273.roselon_00734"/>
<name>W8RPQ1_9RHOB</name>
<sequence>MQKVNPKLVASAVAMVFAASASAPAGPYVVPKSDLSVWHEADRNGLNSAWPQGHLLAEPFRQGDVSDPILVQQLDLLELSDLQTNLNALGYDVGDPNGRLTGRTQQAISDFQSDMGLLVTGLPDSITIAAVDAALASRGAQQPVAGASDALAAPSFDCARATTPTENAICNDPALAALDVALAESYRHALAAIAADQRDIVRQLQREWLNLRNGCASDAGCLAMMMRERIAILDGVSGRTTSVTAGEAGSAAAPGTTAPAPGHTDVAGGATGQIAEPQVVPSGGAAVPLDLPGLVRADSLPVIALQMSGFRVSGLPRDYQNVQVDVLRRLVHGSLIAEGNLDRLTLDPGTALSPEETVAIAREVLGVLPDEMERFFTILSRETDTRRRAVLAGSLWQYTGDLDEFQMQRLTLAINERAAQRTRERAIAGPVDVLMVCAPLGAYDFDTGGFPIEARFFQGDCGEVPLSNMLGQERARLVSQLGRVPASFDLPLEAAEAFRTALGDRQPYIAFPARLTANLTEDARAPILISAERMGPYRVVAGGDFGRTLHVLDDAALPRTAAEALDASLADLSRPWTLETRAEQERILSAAQPVAFGALSALPLGAAADPLAFTLRTDVPARRDVSDLSGLSGIGTASMQRLAAALGQPTGHVGMVRLGSPDPSRNAVSHAIIVLPRPASNYALSDGFPDSVEDGTARRHVLELSVTEVFRTDVPTGTGLGLAGQALILVAEPARIAITQIVPRFSTDAVPPVEPVLWEAAFEGASGAATDVARMAAVDLARPSDLVHAAAAAAGIPTEEAIFHVLGEHFADGDVFARQDAAAALGAEAEARAQPGERLVFATELQLNSFDPGRGGWQWSWGGVQFPEGLSATEAAIYINPTYPLAPDGNRMDRIPMDADTARALSAEPGHPTYLARIHIEMDPVAIEFSRIVPDRVTAINFPYRVHEIELLRPGANPGIDNPEARMARIVLEAPMPEEAPQPGTSGALPEAPSSGLRLLGLGLGDLMSEAETVLRERMGSGEIYYRSREAQASMGQVRQDLMDWAPYYAATLFVSQDEREMVALYHEPPHMGEVVSAISRSRFFGAGEGPLLSEIGPQLVQAFGEPADRVGDTLIVWNEGAGTQIEENGIMVTDAAQAACLRSLTASARQSETFFALEQSTRANNWTPPEWTVWVDEAGERWLPPIANPVDLSQLMASGFSECRGTHLFVWVEGGSDGRLTTLRFALVNPVYTAELAERNRMNLQDAEPAGAGGGLLDL</sequence>
<feature type="region of interest" description="Disordered" evidence="1">
    <location>
        <begin position="245"/>
        <end position="270"/>
    </location>
</feature>
<feature type="chain" id="PRO_5004912777" description="Peptidoglycan binding-like domain-containing protein" evidence="2">
    <location>
        <begin position="26"/>
        <end position="1260"/>
    </location>
</feature>
<protein>
    <recommendedName>
        <fullName evidence="3">Peptidoglycan binding-like domain-containing protein</fullName>
    </recommendedName>
</protein>
<feature type="domain" description="Peptidoglycan binding-like" evidence="3">
    <location>
        <begin position="79"/>
        <end position="130"/>
    </location>
</feature>
<dbReference type="InterPro" id="IPR036365">
    <property type="entry name" value="PGBD-like_sf"/>
</dbReference>
<evidence type="ECO:0000256" key="2">
    <source>
        <dbReference type="SAM" id="SignalP"/>
    </source>
</evidence>
<dbReference type="InterPro" id="IPR036366">
    <property type="entry name" value="PGBDSf"/>
</dbReference>
<dbReference type="PANTHER" id="PTHR37549">
    <property type="entry name" value="LIPOPROTEIN LPRI"/>
    <property type="match status" value="1"/>
</dbReference>
<dbReference type="Gene3D" id="1.10.101.10">
    <property type="entry name" value="PGBD-like superfamily/PGBD"/>
    <property type="match status" value="1"/>
</dbReference>
<dbReference type="KEGG" id="red:roselon_00734"/>
<dbReference type="RefSeq" id="WP_025311047.1">
    <property type="nucleotide sequence ID" value="NZ_CP004372.1"/>
</dbReference>
<dbReference type="InterPro" id="IPR052755">
    <property type="entry name" value="Lysozyme_Inhibitor_LprI"/>
</dbReference>
<accession>W8RPQ1</accession>
<dbReference type="eggNOG" id="COG4461">
    <property type="taxonomic scope" value="Bacteria"/>
</dbReference>
<dbReference type="Pfam" id="PF01471">
    <property type="entry name" value="PG_binding_1"/>
    <property type="match status" value="1"/>
</dbReference>